<evidence type="ECO:0000313" key="2">
    <source>
        <dbReference type="Proteomes" id="UP000660380"/>
    </source>
</evidence>
<protein>
    <submittedName>
        <fullName evidence="1">Uncharacterized protein</fullName>
    </submittedName>
</protein>
<sequence>MSYSQFSIDTVETTLGITIVENVGIFADTPPVEYSDFLAQALKKYIPLALSIGTEKARSELILTPILVELKDILQNQISLFSGREFNVSPEKGLTGFCDFLISKSSEQIIIKAPVIALVEAKNDNIQSGLGQCIAEMVAAQLFNQQKENEIKTIYGAVTTGTNWKFMRLSGQIIEIDLNEYFINDVRKILGILRSFIENSDN</sequence>
<name>A0ABR8GKR8_9CYAN</name>
<accession>A0ABR8GKR8</accession>
<keyword evidence="2" id="KW-1185">Reference proteome</keyword>
<dbReference type="RefSeq" id="WP_029632288.1">
    <property type="nucleotide sequence ID" value="NZ_JACJTA010000003.1"/>
</dbReference>
<gene>
    <name evidence="1" type="ORF">H6G81_01990</name>
</gene>
<comment type="caution">
    <text evidence="1">The sequence shown here is derived from an EMBL/GenBank/DDBJ whole genome shotgun (WGS) entry which is preliminary data.</text>
</comment>
<reference evidence="1 2" key="1">
    <citation type="journal article" date="2020" name="ISME J.">
        <title>Comparative genomics reveals insights into cyanobacterial evolution and habitat adaptation.</title>
        <authorList>
            <person name="Chen M.Y."/>
            <person name="Teng W.K."/>
            <person name="Zhao L."/>
            <person name="Hu C.X."/>
            <person name="Zhou Y.K."/>
            <person name="Han B.P."/>
            <person name="Song L.R."/>
            <person name="Shu W.S."/>
        </authorList>
    </citation>
    <scope>NUCLEOTIDE SEQUENCE [LARGE SCALE GENOMIC DNA]</scope>
    <source>
        <strain evidence="1 2">FACHB-248</strain>
    </source>
</reference>
<proteinExistence type="predicted"/>
<dbReference type="EMBL" id="JACJTA010000003">
    <property type="protein sequence ID" value="MBD2603328.1"/>
    <property type="molecule type" value="Genomic_DNA"/>
</dbReference>
<dbReference type="Proteomes" id="UP000660380">
    <property type="component" value="Unassembled WGS sequence"/>
</dbReference>
<evidence type="ECO:0000313" key="1">
    <source>
        <dbReference type="EMBL" id="MBD2603328.1"/>
    </source>
</evidence>
<organism evidence="1 2">
    <name type="scientific">Scytonema hofmannii FACHB-248</name>
    <dbReference type="NCBI Taxonomy" id="1842502"/>
    <lineage>
        <taxon>Bacteria</taxon>
        <taxon>Bacillati</taxon>
        <taxon>Cyanobacteriota</taxon>
        <taxon>Cyanophyceae</taxon>
        <taxon>Nostocales</taxon>
        <taxon>Scytonemataceae</taxon>
        <taxon>Scytonema</taxon>
    </lineage>
</organism>